<evidence type="ECO:0000256" key="1">
    <source>
        <dbReference type="ARBA" id="ARBA00004604"/>
    </source>
</evidence>
<reference evidence="16" key="3">
    <citation type="journal article" date="2014" name="Nature">
        <title>Elephant shark genome provides unique insights into gnathostome evolution.</title>
        <authorList>
            <consortium name="International Elephant Shark Genome Sequencing Consortium"/>
            <person name="Venkatesh B."/>
            <person name="Lee A.P."/>
            <person name="Ravi V."/>
            <person name="Maurya A.K."/>
            <person name="Lian M.M."/>
            <person name="Swann J.B."/>
            <person name="Ohta Y."/>
            <person name="Flajnik M.F."/>
            <person name="Sutoh Y."/>
            <person name="Kasahara M."/>
            <person name="Hoon S."/>
            <person name="Gangu V."/>
            <person name="Roy S.W."/>
            <person name="Irimia M."/>
            <person name="Korzh V."/>
            <person name="Kondrychyn I."/>
            <person name="Lim Z.W."/>
            <person name="Tay B.H."/>
            <person name="Tohari S."/>
            <person name="Kong K.W."/>
            <person name="Ho S."/>
            <person name="Lorente-Galdos B."/>
            <person name="Quilez J."/>
            <person name="Marques-Bonet T."/>
            <person name="Raney B.J."/>
            <person name="Ingham P.W."/>
            <person name="Tay A."/>
            <person name="Hillier L.W."/>
            <person name="Minx P."/>
            <person name="Boehm T."/>
            <person name="Wilson R.K."/>
            <person name="Brenner S."/>
            <person name="Warren W.C."/>
        </authorList>
    </citation>
    <scope>NUCLEOTIDE SEQUENCE [LARGE SCALE GENOMIC DNA]</scope>
</reference>
<dbReference type="OMA" id="SFRFCWG"/>
<name>A0A4W3I0X8_CALMI</name>
<protein>
    <recommendedName>
        <fullName evidence="3">TATA box-binding protein-associated factor RNA polymerase I subunit B</fullName>
    </recommendedName>
    <alternativeName>
        <fullName evidence="11">TATA box-binding protein-associated factor 1B</fullName>
    </alternativeName>
</protein>
<dbReference type="InterPro" id="IPR048540">
    <property type="entry name" value="Rrn7_cyclin_N"/>
</dbReference>
<dbReference type="InterPro" id="IPR021752">
    <property type="entry name" value="TF_Rrn7_Zf"/>
</dbReference>
<comment type="similarity">
    <text evidence="2">Belongs to the RRN7/TAF1B family.</text>
</comment>
<evidence type="ECO:0000259" key="14">
    <source>
        <dbReference type="Pfam" id="PF20645"/>
    </source>
</evidence>
<dbReference type="InterPro" id="IPR048538">
    <property type="entry name" value="Rrn7_cyclin_C"/>
</dbReference>
<dbReference type="STRING" id="7868.ENSCMIP00000020827"/>
<dbReference type="OrthoDB" id="10069252at2759"/>
<evidence type="ECO:0000256" key="3">
    <source>
        <dbReference type="ARBA" id="ARBA00018994"/>
    </source>
</evidence>
<evidence type="ECO:0000256" key="8">
    <source>
        <dbReference type="ARBA" id="ARBA00023125"/>
    </source>
</evidence>
<accession>A0A4W3I0X8</accession>
<proteinExistence type="inferred from homology"/>
<reference evidence="15" key="4">
    <citation type="submission" date="2025-08" db="UniProtKB">
        <authorList>
            <consortium name="Ensembl"/>
        </authorList>
    </citation>
    <scope>IDENTIFICATION</scope>
</reference>
<dbReference type="Pfam" id="PF20644">
    <property type="entry name" value="Rrn7_cyclin_N"/>
    <property type="match status" value="1"/>
</dbReference>
<dbReference type="AlphaFoldDB" id="A0A4W3I0X8"/>
<dbReference type="GO" id="GO:0005668">
    <property type="term" value="C:RNA polymerase transcription factor SL1 complex"/>
    <property type="evidence" value="ECO:0007669"/>
    <property type="project" value="TreeGrafter"/>
</dbReference>
<dbReference type="RefSeq" id="XP_042189460.1">
    <property type="nucleotide sequence ID" value="XM_042333526.1"/>
</dbReference>
<dbReference type="PANTHER" id="PTHR31576">
    <property type="entry name" value="TATA BOX-BINDING PROTEIN-ASSOCIATED FACTOR RNA POLYMERASE I SUBUNIT B"/>
    <property type="match status" value="1"/>
</dbReference>
<keyword evidence="8" id="KW-0238">DNA-binding</keyword>
<keyword evidence="5" id="KW-0863">Zinc-finger</keyword>
<keyword evidence="16" id="KW-1185">Reference proteome</keyword>
<reference evidence="16" key="1">
    <citation type="journal article" date="2006" name="Science">
        <title>Ancient noncoding elements conserved in the human genome.</title>
        <authorList>
            <person name="Venkatesh B."/>
            <person name="Kirkness E.F."/>
            <person name="Loh Y.H."/>
            <person name="Halpern A.L."/>
            <person name="Lee A.P."/>
            <person name="Johnson J."/>
            <person name="Dandona N."/>
            <person name="Viswanathan L.D."/>
            <person name="Tay A."/>
            <person name="Venter J.C."/>
            <person name="Strausberg R.L."/>
            <person name="Brenner S."/>
        </authorList>
    </citation>
    <scope>NUCLEOTIDE SEQUENCE [LARGE SCALE GENOMIC DNA]</scope>
</reference>
<dbReference type="GO" id="GO:0042790">
    <property type="term" value="P:nucleolar large rRNA transcription by RNA polymerase I"/>
    <property type="evidence" value="ECO:0007669"/>
    <property type="project" value="TreeGrafter"/>
</dbReference>
<evidence type="ECO:0000256" key="5">
    <source>
        <dbReference type="ARBA" id="ARBA00022771"/>
    </source>
</evidence>
<evidence type="ECO:0000259" key="13">
    <source>
        <dbReference type="Pfam" id="PF20644"/>
    </source>
</evidence>
<evidence type="ECO:0000256" key="11">
    <source>
        <dbReference type="ARBA" id="ARBA00032500"/>
    </source>
</evidence>
<dbReference type="InterPro" id="IPR033599">
    <property type="entry name" value="TAF1B/Rrn7"/>
</dbReference>
<evidence type="ECO:0000256" key="2">
    <source>
        <dbReference type="ARBA" id="ARBA00006899"/>
    </source>
</evidence>
<gene>
    <name evidence="15" type="primary">taf1b</name>
</gene>
<dbReference type="CTD" id="9014"/>
<feature type="domain" description="Rrn7/TAF1B N-terminal cyclin" evidence="13">
    <location>
        <begin position="80"/>
        <end position="235"/>
    </location>
</feature>
<dbReference type="InParanoid" id="A0A4W3I0X8"/>
<dbReference type="GeneTree" id="ENSGT00440000033827"/>
<dbReference type="Proteomes" id="UP000314986">
    <property type="component" value="Unassembled WGS sequence"/>
</dbReference>
<evidence type="ECO:0000313" key="15">
    <source>
        <dbReference type="Ensembl" id="ENSCMIP00000020827.1"/>
    </source>
</evidence>
<dbReference type="GO" id="GO:0070860">
    <property type="term" value="C:RNA polymerase I core factor complex"/>
    <property type="evidence" value="ECO:0007669"/>
    <property type="project" value="InterPro"/>
</dbReference>
<keyword evidence="9" id="KW-0804">Transcription</keyword>
<dbReference type="PANTHER" id="PTHR31576:SF2">
    <property type="entry name" value="TATA BOX-BINDING PROTEIN-ASSOCIATED FACTOR RNA POLYMERASE I SUBUNIT B"/>
    <property type="match status" value="1"/>
</dbReference>
<evidence type="ECO:0000259" key="12">
    <source>
        <dbReference type="Pfam" id="PF11781"/>
    </source>
</evidence>
<sequence>MEQEGAKDFKQACEQCSEVHWGITDEGKFFCKSCHNVIEKTAEVPSEDFIQNVRISSINRGLKKKRKVDRGCQWYVCEGFQYILNQQVKALIILGASPQIKDEILCNLWRSYLQKSQQAYTNRPTGSKKKRMVSAVTSCSSGQDSPSGSSNLDDRCLFLESKSEDEVASIQSGSVDGSTYRSGAQREKLLMSMPMTLAFCYLALLWLRESITLVDLLRFAEMEHVPYLNTFQHFPAEMVLYGNDTHIFQVQAIPSYDEIQKNMHSLAVFLNLREFPAISEKCFLHPDILVIKYLMEANLPEEMHFWTRELVKQIGIGETTFLTFQPLIGGTTAINYEVQAVAVIIVALKLLFGLNDKIEWIASKEAKKISKANPEVKVFQFSKWYQVMRECLDEREDEAQEETARRPWKSEKAIFYSLNAKLVIFKRKRVIHSLKKQFSRLAGSHQRAEMRRPSSFTFSWSDGNSEKPCFHGDSLEEYKSTESKLIHTINKHYWFSNQKICKAKCCKQLTKSEEIHFPESYQFVLRLFSFLLSVDSTMVHKEVCQLEHGLFNVAKLLKPKQKIKRANRLWIL</sequence>
<dbReference type="Ensembl" id="ENSCMIT00000021208.1">
    <property type="protein sequence ID" value="ENSCMIP00000020827.1"/>
    <property type="gene ID" value="ENSCMIG00000009569.1"/>
</dbReference>
<dbReference type="Pfam" id="PF20645">
    <property type="entry name" value="Rrn7_cyclin_C"/>
    <property type="match status" value="1"/>
</dbReference>
<reference evidence="15" key="5">
    <citation type="submission" date="2025-09" db="UniProtKB">
        <authorList>
            <consortium name="Ensembl"/>
        </authorList>
    </citation>
    <scope>IDENTIFICATION</scope>
</reference>
<dbReference type="Pfam" id="PF11781">
    <property type="entry name" value="Zn_ribbon_RRN7"/>
    <property type="match status" value="1"/>
</dbReference>
<keyword evidence="6" id="KW-0862">Zinc</keyword>
<dbReference type="GO" id="GO:0001164">
    <property type="term" value="F:RNA polymerase I core promoter sequence-specific DNA binding"/>
    <property type="evidence" value="ECO:0007669"/>
    <property type="project" value="InterPro"/>
</dbReference>
<dbReference type="GeneID" id="103187124"/>
<keyword evidence="4" id="KW-0479">Metal-binding</keyword>
<keyword evidence="10" id="KW-0539">Nucleus</keyword>
<evidence type="ECO:0000256" key="10">
    <source>
        <dbReference type="ARBA" id="ARBA00023242"/>
    </source>
</evidence>
<feature type="domain" description="Rrn7/TAF1B C-terminal cyclin" evidence="14">
    <location>
        <begin position="253"/>
        <end position="440"/>
    </location>
</feature>
<keyword evidence="7" id="KW-0805">Transcription regulation</keyword>
<dbReference type="GO" id="GO:0008270">
    <property type="term" value="F:zinc ion binding"/>
    <property type="evidence" value="ECO:0007669"/>
    <property type="project" value="UniProtKB-KW"/>
</dbReference>
<evidence type="ECO:0000256" key="7">
    <source>
        <dbReference type="ARBA" id="ARBA00023015"/>
    </source>
</evidence>
<evidence type="ECO:0000256" key="6">
    <source>
        <dbReference type="ARBA" id="ARBA00022833"/>
    </source>
</evidence>
<dbReference type="KEGG" id="cmk:103187124"/>
<feature type="domain" description="RRN7-type" evidence="12">
    <location>
        <begin position="9"/>
        <end position="39"/>
    </location>
</feature>
<evidence type="ECO:0000313" key="16">
    <source>
        <dbReference type="Proteomes" id="UP000314986"/>
    </source>
</evidence>
<comment type="subcellular location">
    <subcellularLocation>
        <location evidence="1">Nucleus</location>
        <location evidence="1">Nucleolus</location>
    </subcellularLocation>
</comment>
<reference evidence="16" key="2">
    <citation type="journal article" date="2007" name="PLoS Biol.">
        <title>Survey sequencing and comparative analysis of the elephant shark (Callorhinchus milii) genome.</title>
        <authorList>
            <person name="Venkatesh B."/>
            <person name="Kirkness E.F."/>
            <person name="Loh Y.H."/>
            <person name="Halpern A.L."/>
            <person name="Lee A.P."/>
            <person name="Johnson J."/>
            <person name="Dandona N."/>
            <person name="Viswanathan L.D."/>
            <person name="Tay A."/>
            <person name="Venter J.C."/>
            <person name="Strausberg R.L."/>
            <person name="Brenner S."/>
        </authorList>
    </citation>
    <scope>NUCLEOTIDE SEQUENCE [LARGE SCALE GENOMIC DNA]</scope>
</reference>
<dbReference type="FunCoup" id="A0A4W3I0X8">
    <property type="interactions" value="524"/>
</dbReference>
<evidence type="ECO:0000256" key="4">
    <source>
        <dbReference type="ARBA" id="ARBA00022723"/>
    </source>
</evidence>
<organism evidence="15 16">
    <name type="scientific">Callorhinchus milii</name>
    <name type="common">Ghost shark</name>
    <dbReference type="NCBI Taxonomy" id="7868"/>
    <lineage>
        <taxon>Eukaryota</taxon>
        <taxon>Metazoa</taxon>
        <taxon>Chordata</taxon>
        <taxon>Craniata</taxon>
        <taxon>Vertebrata</taxon>
        <taxon>Chondrichthyes</taxon>
        <taxon>Holocephali</taxon>
        <taxon>Chimaeriformes</taxon>
        <taxon>Callorhinchidae</taxon>
        <taxon>Callorhinchus</taxon>
    </lineage>
</organism>
<evidence type="ECO:0000256" key="9">
    <source>
        <dbReference type="ARBA" id="ARBA00023163"/>
    </source>
</evidence>